<dbReference type="InterPro" id="IPR015915">
    <property type="entry name" value="Kelch-typ_b-propeller"/>
</dbReference>
<dbReference type="SUPFAM" id="SSF49785">
    <property type="entry name" value="Galactose-binding domain-like"/>
    <property type="match status" value="1"/>
</dbReference>
<feature type="compositionally biased region" description="Basic and acidic residues" evidence="3">
    <location>
        <begin position="29"/>
        <end position="45"/>
    </location>
</feature>
<protein>
    <submittedName>
        <fullName evidence="6">Muskelin</fullName>
    </submittedName>
</protein>
<dbReference type="Pfam" id="PF24981">
    <property type="entry name" value="Beta-prop_ATRN-LZTR1"/>
    <property type="match status" value="1"/>
</dbReference>
<evidence type="ECO:0000313" key="7">
    <source>
        <dbReference type="Proteomes" id="UP001174909"/>
    </source>
</evidence>
<dbReference type="InterPro" id="IPR056737">
    <property type="entry name" value="Beta-prop_ATRN-MKLN-like"/>
</dbReference>
<comment type="caution">
    <text evidence="6">The sequence shown here is derived from an EMBL/GenBank/DDBJ whole genome shotgun (WGS) entry which is preliminary data.</text>
</comment>
<gene>
    <name evidence="6" type="ORF">GBAR_LOCUS26770</name>
</gene>
<sequence length="673" mass="75388">MSMSRVGEEDGERLAYSIHSCSSYSGEFTPDRVQADDPADPKSRWLSDGSKVPQHITVKLAAPAVVLSVVFGKYEKSHACNLRRFSVFGGMECDHMYLLCEGGLTDNSKPESFPLRHEVGGRPFPCQFVKVVPVQSWGGTLYSVWYLELRGITAKPVVSQAQKWLQQFCRKQALRLCMKHLRECDYSDAYLTLCKQSRVELEHPLLSQLHSTLVVRGDFVTTEAIVQQAAEDGYLDQYVSQQPVQAKWSPVKPTSEEKPGMRGGHQMCMDAEMGLLYMFGGWDGINDLSDLWQFTVETLRWDCLSTDTSQEGGPSGRSCHKMCLDSGSQQLFLLGRYLSPSSRSPLSPTNIPGDFFRYSIADRMWQLLSADTHAQGGPHLIYDHQMTFDPITFTLYVFGGRVLTSCSAVDSADHVYSGLYSYNTLEGQWSCLRPDYSGGSPYPHNLVPRMAHSLLLHPIARKLYVIGGQRNKQPLSDMLTFDLQSKETEILANGKDTSVPAAGFTIRTTLDPVHNEIHLLTGLNKFEGTRDHGVKKGVCSNSLWLYRISSKTWTCVLSGDQRDWCPAAAALPAPRYAHQLVFDPSTQSHYMFGGNLGNEVPPSPQASMRLDDFWKLKLVHQTRSQLVRKCKVAIRRQKFHELAQSDQVQALAHLQSSLSTLVNHNDEDESAEV</sequence>
<dbReference type="Gene3D" id="2.60.120.260">
    <property type="entry name" value="Galactose-binding domain-like"/>
    <property type="match status" value="1"/>
</dbReference>
<proteinExistence type="predicted"/>
<dbReference type="InterPro" id="IPR052456">
    <property type="entry name" value="CTLH_complex_component"/>
</dbReference>
<dbReference type="PANTHER" id="PTHR15526:SF5">
    <property type="entry name" value="MUSKELIN"/>
    <property type="match status" value="1"/>
</dbReference>
<dbReference type="EMBL" id="CASHTH010003734">
    <property type="protein sequence ID" value="CAI8048563.1"/>
    <property type="molecule type" value="Genomic_DNA"/>
</dbReference>
<keyword evidence="7" id="KW-1185">Reference proteome</keyword>
<dbReference type="AlphaFoldDB" id="A0AA35X7R6"/>
<dbReference type="PROSITE" id="PS50896">
    <property type="entry name" value="LISH"/>
    <property type="match status" value="1"/>
</dbReference>
<dbReference type="PANTHER" id="PTHR15526">
    <property type="entry name" value="MUSKELIN"/>
    <property type="match status" value="1"/>
</dbReference>
<evidence type="ECO:0000259" key="4">
    <source>
        <dbReference type="Pfam" id="PF06588"/>
    </source>
</evidence>
<evidence type="ECO:0000259" key="5">
    <source>
        <dbReference type="Pfam" id="PF24981"/>
    </source>
</evidence>
<reference evidence="6" key="1">
    <citation type="submission" date="2023-03" db="EMBL/GenBank/DDBJ databases">
        <authorList>
            <person name="Steffen K."/>
            <person name="Cardenas P."/>
        </authorList>
    </citation>
    <scope>NUCLEOTIDE SEQUENCE</scope>
</reference>
<keyword evidence="1" id="KW-0880">Kelch repeat</keyword>
<dbReference type="Pfam" id="PF06588">
    <property type="entry name" value="Muskelin_N"/>
    <property type="match status" value="1"/>
</dbReference>
<accession>A0AA35X7R6</accession>
<feature type="domain" description="Muskelin N-terminal" evidence="4">
    <location>
        <begin position="12"/>
        <end position="204"/>
    </location>
</feature>
<evidence type="ECO:0000256" key="1">
    <source>
        <dbReference type="ARBA" id="ARBA00022441"/>
    </source>
</evidence>
<dbReference type="InterPro" id="IPR008979">
    <property type="entry name" value="Galactose-bd-like_sf"/>
</dbReference>
<dbReference type="InterPro" id="IPR006594">
    <property type="entry name" value="LisH"/>
</dbReference>
<dbReference type="Proteomes" id="UP001174909">
    <property type="component" value="Unassembled WGS sequence"/>
</dbReference>
<dbReference type="Gene3D" id="2.120.10.80">
    <property type="entry name" value="Kelch-type beta propeller"/>
    <property type="match status" value="2"/>
</dbReference>
<evidence type="ECO:0000256" key="2">
    <source>
        <dbReference type="ARBA" id="ARBA00022737"/>
    </source>
</evidence>
<dbReference type="SUPFAM" id="SSF117281">
    <property type="entry name" value="Kelch motif"/>
    <property type="match status" value="1"/>
</dbReference>
<name>A0AA35X7R6_GEOBA</name>
<keyword evidence="2" id="KW-0677">Repeat</keyword>
<evidence type="ECO:0000256" key="3">
    <source>
        <dbReference type="SAM" id="MobiDB-lite"/>
    </source>
</evidence>
<feature type="domain" description="Attractin/MKLN-like beta-propeller" evidence="5">
    <location>
        <begin position="245"/>
        <end position="435"/>
    </location>
</feature>
<evidence type="ECO:0000313" key="6">
    <source>
        <dbReference type="EMBL" id="CAI8048563.1"/>
    </source>
</evidence>
<feature type="region of interest" description="Disordered" evidence="3">
    <location>
        <begin position="26"/>
        <end position="46"/>
    </location>
</feature>
<dbReference type="GO" id="GO:0005737">
    <property type="term" value="C:cytoplasm"/>
    <property type="evidence" value="ECO:0007669"/>
    <property type="project" value="TreeGrafter"/>
</dbReference>
<organism evidence="6 7">
    <name type="scientific">Geodia barretti</name>
    <name type="common">Barrett's horny sponge</name>
    <dbReference type="NCBI Taxonomy" id="519541"/>
    <lineage>
        <taxon>Eukaryota</taxon>
        <taxon>Metazoa</taxon>
        <taxon>Porifera</taxon>
        <taxon>Demospongiae</taxon>
        <taxon>Heteroscleromorpha</taxon>
        <taxon>Tetractinellida</taxon>
        <taxon>Astrophorina</taxon>
        <taxon>Geodiidae</taxon>
        <taxon>Geodia</taxon>
    </lineage>
</organism>
<dbReference type="InterPro" id="IPR010565">
    <property type="entry name" value="Muskelin_N"/>
</dbReference>